<evidence type="ECO:0000313" key="4">
    <source>
        <dbReference type="Proteomes" id="UP000287996"/>
    </source>
</evidence>
<dbReference type="InterPro" id="IPR009671">
    <property type="entry name" value="RraB_dom"/>
</dbReference>
<dbReference type="EMBL" id="PIQH01000012">
    <property type="protein sequence ID" value="RUO76915.1"/>
    <property type="molecule type" value="Genomic_DNA"/>
</dbReference>
<dbReference type="NCBIfam" id="NF008393">
    <property type="entry name" value="PRK11191.1"/>
    <property type="match status" value="1"/>
</dbReference>
<dbReference type="InterPro" id="IPR016716">
    <property type="entry name" value="RraB"/>
</dbReference>
<dbReference type="AlphaFoldDB" id="A0A432ZG10"/>
<dbReference type="Gene3D" id="3.30.70.970">
    <property type="entry name" value="RraB-like"/>
    <property type="match status" value="1"/>
</dbReference>
<dbReference type="PIRSF" id="PIRSF018193">
    <property type="entry name" value="UCP018193"/>
    <property type="match status" value="1"/>
</dbReference>
<sequence>MSAVLDDLLEQSNDTISALLEDGADPDEYYEIEHHLASRDFTKLEKAAVELVKQGYHVDDADEFDEEGDRWFSFAAITEVKLAAEVLARQVREIDQIADECGVEYDGWGTYLDDEEDDSDEDY</sequence>
<comment type="caution">
    <text evidence="3">The sequence shown here is derived from an EMBL/GenBank/DDBJ whole genome shotgun (WGS) entry which is preliminary data.</text>
</comment>
<keyword evidence="1" id="KW-0963">Cytoplasm</keyword>
<dbReference type="Proteomes" id="UP000287996">
    <property type="component" value="Unassembled WGS sequence"/>
</dbReference>
<feature type="domain" description="Regulator of ribonuclease activity B" evidence="2">
    <location>
        <begin position="10"/>
        <end position="110"/>
    </location>
</feature>
<evidence type="ECO:0000259" key="2">
    <source>
        <dbReference type="Pfam" id="PF06877"/>
    </source>
</evidence>
<dbReference type="SUPFAM" id="SSF89946">
    <property type="entry name" value="Hypothetical protein VC0424"/>
    <property type="match status" value="1"/>
</dbReference>
<name>A0A432ZG10_9GAMM</name>
<evidence type="ECO:0000256" key="1">
    <source>
        <dbReference type="ARBA" id="ARBA00022490"/>
    </source>
</evidence>
<proteinExistence type="predicted"/>
<evidence type="ECO:0000313" key="3">
    <source>
        <dbReference type="EMBL" id="RUO76915.1"/>
    </source>
</evidence>
<keyword evidence="4" id="KW-1185">Reference proteome</keyword>
<dbReference type="RefSeq" id="WP_126842676.1">
    <property type="nucleotide sequence ID" value="NZ_PIQH01000012.1"/>
</dbReference>
<protein>
    <submittedName>
        <fullName evidence="3">Ribonuclease E inhibitor RraB</fullName>
    </submittedName>
</protein>
<dbReference type="OrthoDB" id="7065464at2"/>
<accession>A0A432ZG10</accession>
<reference evidence="3 4" key="1">
    <citation type="journal article" date="2011" name="Front. Microbiol.">
        <title>Genomic signatures of strain selection and enhancement in Bacillus atrophaeus var. globigii, a historical biowarfare simulant.</title>
        <authorList>
            <person name="Gibbons H.S."/>
            <person name="Broomall S.M."/>
            <person name="McNew L.A."/>
            <person name="Daligault H."/>
            <person name="Chapman C."/>
            <person name="Bruce D."/>
            <person name="Karavis M."/>
            <person name="Krepps M."/>
            <person name="McGregor P.A."/>
            <person name="Hong C."/>
            <person name="Park K.H."/>
            <person name="Akmal A."/>
            <person name="Feldman A."/>
            <person name="Lin J.S."/>
            <person name="Chang W.E."/>
            <person name="Higgs B.W."/>
            <person name="Demirev P."/>
            <person name="Lindquist J."/>
            <person name="Liem A."/>
            <person name="Fochler E."/>
            <person name="Read T.D."/>
            <person name="Tapia R."/>
            <person name="Johnson S."/>
            <person name="Bishop-Lilly K.A."/>
            <person name="Detter C."/>
            <person name="Han C."/>
            <person name="Sozhamannan S."/>
            <person name="Rosenzweig C.N."/>
            <person name="Skowronski E.W."/>
        </authorList>
    </citation>
    <scope>NUCLEOTIDE SEQUENCE [LARGE SCALE GENOMIC DNA]</scope>
    <source>
        <strain evidence="3 4">CC-PW-9</strain>
    </source>
</reference>
<dbReference type="Pfam" id="PF06877">
    <property type="entry name" value="RraB"/>
    <property type="match status" value="1"/>
</dbReference>
<organism evidence="3 4">
    <name type="scientific">Idiomarina tyrosinivorans</name>
    <dbReference type="NCBI Taxonomy" id="1445662"/>
    <lineage>
        <taxon>Bacteria</taxon>
        <taxon>Pseudomonadati</taxon>
        <taxon>Pseudomonadota</taxon>
        <taxon>Gammaproteobacteria</taxon>
        <taxon>Alteromonadales</taxon>
        <taxon>Idiomarinaceae</taxon>
        <taxon>Idiomarina</taxon>
    </lineage>
</organism>
<dbReference type="InterPro" id="IPR036701">
    <property type="entry name" value="RraB-like_sf"/>
</dbReference>
<gene>
    <name evidence="3" type="ORF">CWI84_11205</name>
</gene>